<evidence type="ECO:0000256" key="1">
    <source>
        <dbReference type="SAM" id="MobiDB-lite"/>
    </source>
</evidence>
<name>A0A6A5X1S7_9PLEO</name>
<dbReference type="AlphaFoldDB" id="A0A6A5X1S7"/>
<dbReference type="EMBL" id="ML977557">
    <property type="protein sequence ID" value="KAF2007181.1"/>
    <property type="molecule type" value="Genomic_DNA"/>
</dbReference>
<dbReference type="Proteomes" id="UP000799779">
    <property type="component" value="Unassembled WGS sequence"/>
</dbReference>
<evidence type="ECO:0000313" key="3">
    <source>
        <dbReference type="Proteomes" id="UP000799779"/>
    </source>
</evidence>
<gene>
    <name evidence="2" type="ORF">P154DRAFT_592384</name>
</gene>
<evidence type="ECO:0000313" key="2">
    <source>
        <dbReference type="EMBL" id="KAF2007181.1"/>
    </source>
</evidence>
<feature type="region of interest" description="Disordered" evidence="1">
    <location>
        <begin position="199"/>
        <end position="264"/>
    </location>
</feature>
<reference evidence="2" key="1">
    <citation type="journal article" date="2020" name="Stud. Mycol.">
        <title>101 Dothideomycetes genomes: a test case for predicting lifestyles and emergence of pathogens.</title>
        <authorList>
            <person name="Haridas S."/>
            <person name="Albert R."/>
            <person name="Binder M."/>
            <person name="Bloem J."/>
            <person name="Labutti K."/>
            <person name="Salamov A."/>
            <person name="Andreopoulos B."/>
            <person name="Baker S."/>
            <person name="Barry K."/>
            <person name="Bills G."/>
            <person name="Bluhm B."/>
            <person name="Cannon C."/>
            <person name="Castanera R."/>
            <person name="Culley D."/>
            <person name="Daum C."/>
            <person name="Ezra D."/>
            <person name="Gonzalez J."/>
            <person name="Henrissat B."/>
            <person name="Kuo A."/>
            <person name="Liang C."/>
            <person name="Lipzen A."/>
            <person name="Lutzoni F."/>
            <person name="Magnuson J."/>
            <person name="Mondo S."/>
            <person name="Nolan M."/>
            <person name="Ohm R."/>
            <person name="Pangilinan J."/>
            <person name="Park H.-J."/>
            <person name="Ramirez L."/>
            <person name="Alfaro M."/>
            <person name="Sun H."/>
            <person name="Tritt A."/>
            <person name="Yoshinaga Y."/>
            <person name="Zwiers L.-H."/>
            <person name="Turgeon B."/>
            <person name="Goodwin S."/>
            <person name="Spatafora J."/>
            <person name="Crous P."/>
            <person name="Grigoriev I."/>
        </authorList>
    </citation>
    <scope>NUCLEOTIDE SEQUENCE</scope>
    <source>
        <strain evidence="2">CBS 123094</strain>
    </source>
</reference>
<feature type="region of interest" description="Disordered" evidence="1">
    <location>
        <begin position="141"/>
        <end position="162"/>
    </location>
</feature>
<keyword evidence="3" id="KW-1185">Reference proteome</keyword>
<feature type="region of interest" description="Disordered" evidence="1">
    <location>
        <begin position="278"/>
        <end position="322"/>
    </location>
</feature>
<proteinExistence type="predicted"/>
<feature type="compositionally biased region" description="Basic and acidic residues" evidence="1">
    <location>
        <begin position="226"/>
        <end position="236"/>
    </location>
</feature>
<dbReference type="OrthoDB" id="3798487at2759"/>
<sequence length="322" mass="35585">MGGLAGGNPTQQPRLLPYSMRYEVIEEGGDVDRGTACGHPLHPGPPPADLEEPCPVCCSYRSINWLKGLSSSWDVVGGPGKQFGEHEECPRFHPAIKNLWRQEKICVNMRMRLAGEPASEIVEDGQILPADRTLHTTFAASHEASHEEKVVGGSLDTPEKPHARTCQVTKVSFSDDVVESNERHLKKVKRASTYYTPGKHSCREKPGWAWGDPCPEYNPEEQNDDDTSKQKSKEGEASEGDGDGGDQTVVDTQRLEDSHDMEDLDEDELGLYIILEAEVALGQEQPGSALGRRSREEYESYDDDGSSSSEGEYALVDKRQRS</sequence>
<protein>
    <submittedName>
        <fullName evidence="2">Uncharacterized protein</fullName>
    </submittedName>
</protein>
<organism evidence="2 3">
    <name type="scientific">Amniculicola lignicola CBS 123094</name>
    <dbReference type="NCBI Taxonomy" id="1392246"/>
    <lineage>
        <taxon>Eukaryota</taxon>
        <taxon>Fungi</taxon>
        <taxon>Dikarya</taxon>
        <taxon>Ascomycota</taxon>
        <taxon>Pezizomycotina</taxon>
        <taxon>Dothideomycetes</taxon>
        <taxon>Pleosporomycetidae</taxon>
        <taxon>Pleosporales</taxon>
        <taxon>Amniculicolaceae</taxon>
        <taxon>Amniculicola</taxon>
    </lineage>
</organism>
<accession>A0A6A5X1S7</accession>